<keyword evidence="5" id="KW-1185">Reference proteome</keyword>
<evidence type="ECO:0000256" key="1">
    <source>
        <dbReference type="ARBA" id="ARBA00023125"/>
    </source>
</evidence>
<feature type="domain" description="HTH merR-type" evidence="3">
    <location>
        <begin position="1"/>
        <end position="68"/>
    </location>
</feature>
<dbReference type="PATRIC" id="fig|616990.3.peg.2234"/>
<proteinExistence type="predicted"/>
<dbReference type="SMART" id="SM00422">
    <property type="entry name" value="HTH_MERR"/>
    <property type="match status" value="1"/>
</dbReference>
<protein>
    <recommendedName>
        <fullName evidence="3">HTH merR-type domain-containing protein</fullName>
    </recommendedName>
</protein>
<dbReference type="AlphaFoldDB" id="A0A0R2LQ46"/>
<reference evidence="4 5" key="1">
    <citation type="journal article" date="2015" name="Genome Announc.">
        <title>Expanding the biotechnology potential of lactobacilli through comparative genomics of 213 strains and associated genera.</title>
        <authorList>
            <person name="Sun Z."/>
            <person name="Harris H.M."/>
            <person name="McCann A."/>
            <person name="Guo C."/>
            <person name="Argimon S."/>
            <person name="Zhang W."/>
            <person name="Yang X."/>
            <person name="Jeffery I.B."/>
            <person name="Cooney J.C."/>
            <person name="Kagawa T.F."/>
            <person name="Liu W."/>
            <person name="Song Y."/>
            <person name="Salvetti E."/>
            <person name="Wrobel A."/>
            <person name="Rasinkangas P."/>
            <person name="Parkhill J."/>
            <person name="Rea M.C."/>
            <person name="O'Sullivan O."/>
            <person name="Ritari J."/>
            <person name="Douillard F.P."/>
            <person name="Paul Ross R."/>
            <person name="Yang R."/>
            <person name="Briner A.E."/>
            <person name="Felis G.E."/>
            <person name="de Vos W.M."/>
            <person name="Barrangou R."/>
            <person name="Klaenhammer T.R."/>
            <person name="Caufield P.W."/>
            <person name="Cui Y."/>
            <person name="Zhang H."/>
            <person name="O'Toole P.W."/>
        </authorList>
    </citation>
    <scope>NUCLEOTIDE SEQUENCE [LARGE SCALE GENOMIC DNA]</scope>
    <source>
        <strain evidence="4 5">DSM 22467</strain>
    </source>
</reference>
<accession>A0A0R2LQ46</accession>
<evidence type="ECO:0000313" key="4">
    <source>
        <dbReference type="EMBL" id="KRO03752.1"/>
    </source>
</evidence>
<dbReference type="RefSeq" id="WP_057878540.1">
    <property type="nucleotide sequence ID" value="NZ_JQCA01000060.1"/>
</dbReference>
<evidence type="ECO:0000256" key="2">
    <source>
        <dbReference type="SAM" id="Coils"/>
    </source>
</evidence>
<dbReference type="PROSITE" id="PS50937">
    <property type="entry name" value="HTH_MERR_2"/>
    <property type="match status" value="1"/>
</dbReference>
<dbReference type="OrthoDB" id="9811174at2"/>
<organism evidence="4 5">
    <name type="scientific">Levilactobacillus paucivorans</name>
    <dbReference type="NCBI Taxonomy" id="616990"/>
    <lineage>
        <taxon>Bacteria</taxon>
        <taxon>Bacillati</taxon>
        <taxon>Bacillota</taxon>
        <taxon>Bacilli</taxon>
        <taxon>Lactobacillales</taxon>
        <taxon>Lactobacillaceae</taxon>
        <taxon>Levilactobacillus</taxon>
    </lineage>
</organism>
<dbReference type="Proteomes" id="UP000051906">
    <property type="component" value="Unassembled WGS sequence"/>
</dbReference>
<dbReference type="GO" id="GO:0003700">
    <property type="term" value="F:DNA-binding transcription factor activity"/>
    <property type="evidence" value="ECO:0007669"/>
    <property type="project" value="InterPro"/>
</dbReference>
<comment type="caution">
    <text evidence="4">The sequence shown here is derived from an EMBL/GenBank/DDBJ whole genome shotgun (WGS) entry which is preliminary data.</text>
</comment>
<feature type="coiled-coil region" evidence="2">
    <location>
        <begin position="68"/>
        <end position="102"/>
    </location>
</feature>
<dbReference type="InterPro" id="IPR000551">
    <property type="entry name" value="MerR-type_HTH_dom"/>
</dbReference>
<keyword evidence="2" id="KW-0175">Coiled coil</keyword>
<dbReference type="STRING" id="616990.IV54_GL002114"/>
<dbReference type="InterPro" id="IPR047057">
    <property type="entry name" value="MerR_fam"/>
</dbReference>
<name>A0A0R2LQ46_9LACO</name>
<dbReference type="PANTHER" id="PTHR30204:SF98">
    <property type="entry name" value="HTH-TYPE TRANSCRIPTIONAL REGULATOR ADHR"/>
    <property type="match status" value="1"/>
</dbReference>
<dbReference type="PANTHER" id="PTHR30204">
    <property type="entry name" value="REDOX-CYCLING DRUG-SENSING TRANSCRIPTIONAL ACTIVATOR SOXR"/>
    <property type="match status" value="1"/>
</dbReference>
<dbReference type="InterPro" id="IPR009061">
    <property type="entry name" value="DNA-bd_dom_put_sf"/>
</dbReference>
<dbReference type="SUPFAM" id="SSF46955">
    <property type="entry name" value="Putative DNA-binding domain"/>
    <property type="match status" value="1"/>
</dbReference>
<dbReference type="Gene3D" id="1.10.1660.10">
    <property type="match status" value="1"/>
</dbReference>
<gene>
    <name evidence="4" type="ORF">IV54_GL002114</name>
</gene>
<evidence type="ECO:0000259" key="3">
    <source>
        <dbReference type="PROSITE" id="PS50937"/>
    </source>
</evidence>
<dbReference type="GO" id="GO:0003677">
    <property type="term" value="F:DNA binding"/>
    <property type="evidence" value="ECO:0007669"/>
    <property type="project" value="UniProtKB-KW"/>
</dbReference>
<dbReference type="Pfam" id="PF13411">
    <property type="entry name" value="MerR_1"/>
    <property type="match status" value="1"/>
</dbReference>
<sequence>MKINEAAKQLRTSAWTLRYYEQIGIMAPITRISGMRDYSAADLAQIKGILDLRDCGVTIEEIKQFQAAESSEEQREILTDQAAELRDQIDHLRESLERLETKITDLPVQTLQASAAC</sequence>
<dbReference type="EMBL" id="JQCA01000060">
    <property type="protein sequence ID" value="KRO03752.1"/>
    <property type="molecule type" value="Genomic_DNA"/>
</dbReference>
<keyword evidence="1" id="KW-0238">DNA-binding</keyword>
<evidence type="ECO:0000313" key="5">
    <source>
        <dbReference type="Proteomes" id="UP000051906"/>
    </source>
</evidence>